<keyword evidence="2" id="KW-1185">Reference proteome</keyword>
<sequence>MLPLQGLLRTAKHNLVYQFRFEPDEWAPNIIPSGALFRSERMSTVTPGVAFLVCPGGGARLGYPSLKMPSITRTAMLCLNLILLATAVYGDAVADLWNKGKPALDAQLAKSQTCTKDKLQVRREWGDLTAADKKAYIKAVLCVTSSPSKLDPTKYPGAKTRYDDFVAVHINQTMSIHGTGNFLSWHRFYTWAYEQVLRNECGYNGTQPYWDWGRWSASPETSPIFDGSDTSMSGNGEKVAHQSFMAPAGNGGGCITSGPFKNMTVNLGPISPAITPAPPRNPRSDGFGYNPRCLRRDISNYLSSRYTRTQDIVGLISNSTTIATFQNTMQMAGVSMGVHSAGHFTIAGDPAGDFYVSPGDPAFYLHHAMIDRTWTIWQAQDLQNRLQVIAGGRSMMGIGGAAASLNDEVNLYSVADRTWKISELVSITDGPFCYTYA</sequence>
<gene>
    <name evidence="1" type="ORF">O1611_g9398</name>
</gene>
<protein>
    <submittedName>
        <fullName evidence="1">Uncharacterized protein</fullName>
    </submittedName>
</protein>
<comment type="caution">
    <text evidence="1">The sequence shown here is derived from an EMBL/GenBank/DDBJ whole genome shotgun (WGS) entry which is preliminary data.</text>
</comment>
<evidence type="ECO:0000313" key="2">
    <source>
        <dbReference type="Proteomes" id="UP001153332"/>
    </source>
</evidence>
<dbReference type="EMBL" id="JAPUUL010003183">
    <property type="protein sequence ID" value="KAJ8124243.1"/>
    <property type="molecule type" value="Genomic_DNA"/>
</dbReference>
<proteinExistence type="predicted"/>
<accession>A0ACC2JAQ4</accession>
<reference evidence="1" key="1">
    <citation type="submission" date="2022-12" db="EMBL/GenBank/DDBJ databases">
        <title>Genome Sequence of Lasiodiplodia mahajangana.</title>
        <authorList>
            <person name="Buettner E."/>
        </authorList>
    </citation>
    <scope>NUCLEOTIDE SEQUENCE</scope>
    <source>
        <strain evidence="1">VT137</strain>
    </source>
</reference>
<organism evidence="1 2">
    <name type="scientific">Lasiodiplodia mahajangana</name>
    <dbReference type="NCBI Taxonomy" id="1108764"/>
    <lineage>
        <taxon>Eukaryota</taxon>
        <taxon>Fungi</taxon>
        <taxon>Dikarya</taxon>
        <taxon>Ascomycota</taxon>
        <taxon>Pezizomycotina</taxon>
        <taxon>Dothideomycetes</taxon>
        <taxon>Dothideomycetes incertae sedis</taxon>
        <taxon>Botryosphaeriales</taxon>
        <taxon>Botryosphaeriaceae</taxon>
        <taxon>Lasiodiplodia</taxon>
    </lineage>
</organism>
<name>A0ACC2JAQ4_9PEZI</name>
<evidence type="ECO:0000313" key="1">
    <source>
        <dbReference type="EMBL" id="KAJ8124243.1"/>
    </source>
</evidence>
<dbReference type="Proteomes" id="UP001153332">
    <property type="component" value="Unassembled WGS sequence"/>
</dbReference>